<accession>A0A7Y9S688</accession>
<name>A0A7Y9S688_9MICC</name>
<keyword evidence="3" id="KW-1185">Reference proteome</keyword>
<dbReference type="AlphaFoldDB" id="A0A7Y9S688"/>
<keyword evidence="2" id="KW-0378">Hydrolase</keyword>
<dbReference type="PANTHER" id="PTHR43372">
    <property type="entry name" value="FATTY-ACID AMIDE HYDROLASE"/>
    <property type="match status" value="1"/>
</dbReference>
<gene>
    <name evidence="2" type="ORF">FHU41_000697</name>
</gene>
<protein>
    <submittedName>
        <fullName evidence="2">Amidase</fullName>
        <ecNumber evidence="2">3.5.1.4</ecNumber>
    </submittedName>
</protein>
<reference evidence="2 3" key="1">
    <citation type="submission" date="2020-07" db="EMBL/GenBank/DDBJ databases">
        <title>Sequencing the genomes of 1000 actinobacteria strains.</title>
        <authorList>
            <person name="Klenk H.-P."/>
        </authorList>
    </citation>
    <scope>NUCLEOTIDE SEQUENCE [LARGE SCALE GENOMIC DNA]</scope>
    <source>
        <strain evidence="2 3">DSM 102047</strain>
    </source>
</reference>
<dbReference type="GO" id="GO:0004040">
    <property type="term" value="F:amidase activity"/>
    <property type="evidence" value="ECO:0007669"/>
    <property type="project" value="UniProtKB-EC"/>
</dbReference>
<proteinExistence type="predicted"/>
<dbReference type="Gene3D" id="3.90.1300.10">
    <property type="entry name" value="Amidase signature (AS) domain"/>
    <property type="match status" value="1"/>
</dbReference>
<dbReference type="Pfam" id="PF01425">
    <property type="entry name" value="Amidase"/>
    <property type="match status" value="2"/>
</dbReference>
<dbReference type="SUPFAM" id="SSF75304">
    <property type="entry name" value="Amidase signature (AS) enzymes"/>
    <property type="match status" value="1"/>
</dbReference>
<dbReference type="RefSeq" id="WP_179388236.1">
    <property type="nucleotide sequence ID" value="NZ_JACBYQ010000001.1"/>
</dbReference>
<evidence type="ECO:0000313" key="3">
    <source>
        <dbReference type="Proteomes" id="UP000521748"/>
    </source>
</evidence>
<evidence type="ECO:0000259" key="1">
    <source>
        <dbReference type="Pfam" id="PF01425"/>
    </source>
</evidence>
<dbReference type="EMBL" id="JACBYQ010000001">
    <property type="protein sequence ID" value="NYE94476.1"/>
    <property type="molecule type" value="Genomic_DNA"/>
</dbReference>
<comment type="caution">
    <text evidence="2">The sequence shown here is derived from an EMBL/GenBank/DDBJ whole genome shotgun (WGS) entry which is preliminary data.</text>
</comment>
<sequence length="459" mass="48657">MKDLLSGSALGAARAIRESKISSRELTEAQLERIEAINPKINALVEVHREEALAAAEQADRLLASGAELGALHGVPISIKEAFQVKGFHSSWGNPVFKDAVLDRDATVVSRLRDAGAIVLGTSNVAFMLGDFGQSSNEVYGRTNNPWDLERAPGGSSGGAAASVAAGLSFLDYGSDLAGSVRIPASFCGVYGLKPSVGIVPATGFQPPVPQALPSDHVYQSAHGPIARSPQDLRAALALTAGPEAPTSKAYRWALPPSRHRELKEFRISVVLDHPAAPVSSEIGGLLSNAVDLLAAAGVSIHQGWPEGYDPERGAESFSFQLGMFFAFQGEPDDTSLAQLVEQENRRMAARSQWQRHFEGCDVFLSPSNFTAAFPHDERSFGERTVWTPEGEQPYAAQPFWIAPASLTGLPALSAPIGRTARGLPVGAQIVGPLYEDDTAISFAELAAEVLGGFEAPPE</sequence>
<dbReference type="Proteomes" id="UP000521748">
    <property type="component" value="Unassembled WGS sequence"/>
</dbReference>
<evidence type="ECO:0000313" key="2">
    <source>
        <dbReference type="EMBL" id="NYE94476.1"/>
    </source>
</evidence>
<dbReference type="InterPro" id="IPR036928">
    <property type="entry name" value="AS_sf"/>
</dbReference>
<organism evidence="2 3">
    <name type="scientific">Psychromicrobium silvestre</name>
    <dbReference type="NCBI Taxonomy" id="1645614"/>
    <lineage>
        <taxon>Bacteria</taxon>
        <taxon>Bacillati</taxon>
        <taxon>Actinomycetota</taxon>
        <taxon>Actinomycetes</taxon>
        <taxon>Micrococcales</taxon>
        <taxon>Micrococcaceae</taxon>
        <taxon>Psychromicrobium</taxon>
    </lineage>
</organism>
<feature type="domain" description="Amidase" evidence="1">
    <location>
        <begin position="25"/>
        <end position="303"/>
    </location>
</feature>
<feature type="domain" description="Amidase" evidence="1">
    <location>
        <begin position="340"/>
        <end position="439"/>
    </location>
</feature>
<dbReference type="PANTHER" id="PTHR43372:SF4">
    <property type="entry name" value="FATTY-ACID AMIDE HYDROLASE 2"/>
    <property type="match status" value="1"/>
</dbReference>
<dbReference type="InterPro" id="IPR023631">
    <property type="entry name" value="Amidase_dom"/>
</dbReference>
<dbReference type="InterPro" id="IPR052739">
    <property type="entry name" value="FAAH2"/>
</dbReference>
<dbReference type="GO" id="GO:0012505">
    <property type="term" value="C:endomembrane system"/>
    <property type="evidence" value="ECO:0007669"/>
    <property type="project" value="TreeGrafter"/>
</dbReference>
<dbReference type="EC" id="3.5.1.4" evidence="2"/>